<dbReference type="AlphaFoldDB" id="A0A2Z7BZR4"/>
<dbReference type="OrthoDB" id="2015035at2759"/>
<dbReference type="PANTHER" id="PTHR32175:SF26">
    <property type="entry name" value="PROTEIN, PUTATIVE, EXPRESSED-RELATED"/>
    <property type="match status" value="1"/>
</dbReference>
<name>A0A2Z7BZR4_9LAMI</name>
<proteinExistence type="predicted"/>
<sequence>MGEDICLFTKDTVIIKPPKKSPASLRVLVFAFAVVCSLYIWSVCLNQANFYTGPISPGPEVNPVQRCHNIGIDKSQTPYFHYPNPTTFSRDECACNPVRLFVVVSMQRSGSGWFETFLNSHLNVSSNGEIFSVMERRRNVSSILSTLDRVFNMDWSTSANKNQCSAAIGFKWMLNQGLMEYHKEIVEYFNDRGVSVIFLLRRNHLRRIVSLLANSFDRNAKLLNGVHKSHVHSRQEAETLAGYKPTINLTSLTMDLKQMENMVFDALFHFHSTRHMVLYYEELLKNRTKLVDVQKFLALPPMELTSRQVKIHKGPLSDHVKNWDDVKKTLRGTTYETFLHSDETNSSSLIFLKEEDHLVFVDADHYLTHDGVHPRD</sequence>
<keyword evidence="1" id="KW-1133">Transmembrane helix</keyword>
<evidence type="ECO:0008006" key="4">
    <source>
        <dbReference type="Google" id="ProtNLM"/>
    </source>
</evidence>
<dbReference type="InterPro" id="IPR052796">
    <property type="entry name" value="Nod_factor_sulfotransferase"/>
</dbReference>
<keyword evidence="1" id="KW-0812">Transmembrane</keyword>
<gene>
    <name evidence="2" type="ORF">F511_08218</name>
</gene>
<dbReference type="SUPFAM" id="SSF52540">
    <property type="entry name" value="P-loop containing nucleoside triphosphate hydrolases"/>
    <property type="match status" value="1"/>
</dbReference>
<dbReference type="InterPro" id="IPR027417">
    <property type="entry name" value="P-loop_NTPase"/>
</dbReference>
<evidence type="ECO:0000256" key="1">
    <source>
        <dbReference type="SAM" id="Phobius"/>
    </source>
</evidence>
<protein>
    <recommendedName>
        <fullName evidence="4">Sulfotransferase</fullName>
    </recommendedName>
</protein>
<keyword evidence="3" id="KW-1185">Reference proteome</keyword>
<reference evidence="2 3" key="1">
    <citation type="journal article" date="2015" name="Proc. Natl. Acad. Sci. U.S.A.">
        <title>The resurrection genome of Boea hygrometrica: A blueprint for survival of dehydration.</title>
        <authorList>
            <person name="Xiao L."/>
            <person name="Yang G."/>
            <person name="Zhang L."/>
            <person name="Yang X."/>
            <person name="Zhao S."/>
            <person name="Ji Z."/>
            <person name="Zhou Q."/>
            <person name="Hu M."/>
            <person name="Wang Y."/>
            <person name="Chen M."/>
            <person name="Xu Y."/>
            <person name="Jin H."/>
            <person name="Xiao X."/>
            <person name="Hu G."/>
            <person name="Bao F."/>
            <person name="Hu Y."/>
            <person name="Wan P."/>
            <person name="Li L."/>
            <person name="Deng X."/>
            <person name="Kuang T."/>
            <person name="Xiang C."/>
            <person name="Zhu J.K."/>
            <person name="Oliver M.J."/>
            <person name="He Y."/>
        </authorList>
    </citation>
    <scope>NUCLEOTIDE SEQUENCE [LARGE SCALE GENOMIC DNA]</scope>
    <source>
        <strain evidence="3">cv. XS01</strain>
    </source>
</reference>
<accession>A0A2Z7BZR4</accession>
<organism evidence="2 3">
    <name type="scientific">Dorcoceras hygrometricum</name>
    <dbReference type="NCBI Taxonomy" id="472368"/>
    <lineage>
        <taxon>Eukaryota</taxon>
        <taxon>Viridiplantae</taxon>
        <taxon>Streptophyta</taxon>
        <taxon>Embryophyta</taxon>
        <taxon>Tracheophyta</taxon>
        <taxon>Spermatophyta</taxon>
        <taxon>Magnoliopsida</taxon>
        <taxon>eudicotyledons</taxon>
        <taxon>Gunneridae</taxon>
        <taxon>Pentapetalae</taxon>
        <taxon>asterids</taxon>
        <taxon>lamiids</taxon>
        <taxon>Lamiales</taxon>
        <taxon>Gesneriaceae</taxon>
        <taxon>Didymocarpoideae</taxon>
        <taxon>Trichosporeae</taxon>
        <taxon>Loxocarpinae</taxon>
        <taxon>Dorcoceras</taxon>
    </lineage>
</organism>
<dbReference type="Proteomes" id="UP000250235">
    <property type="component" value="Unassembled WGS sequence"/>
</dbReference>
<keyword evidence="1" id="KW-0472">Membrane</keyword>
<feature type="transmembrane region" description="Helical" evidence="1">
    <location>
        <begin position="23"/>
        <end position="41"/>
    </location>
</feature>
<dbReference type="PANTHER" id="PTHR32175">
    <property type="entry name" value="PROTEIN, PUTATIVE, EXPRESSED-RELATED"/>
    <property type="match status" value="1"/>
</dbReference>
<evidence type="ECO:0000313" key="2">
    <source>
        <dbReference type="EMBL" id="KZV39756.1"/>
    </source>
</evidence>
<evidence type="ECO:0000313" key="3">
    <source>
        <dbReference type="Proteomes" id="UP000250235"/>
    </source>
</evidence>
<dbReference type="EMBL" id="KV000896">
    <property type="protein sequence ID" value="KZV39756.1"/>
    <property type="molecule type" value="Genomic_DNA"/>
</dbReference>
<dbReference type="Gene3D" id="3.40.50.300">
    <property type="entry name" value="P-loop containing nucleotide triphosphate hydrolases"/>
    <property type="match status" value="1"/>
</dbReference>